<dbReference type="EMBL" id="JAHQCS010000079">
    <property type="protein sequence ID" value="MBU9711686.1"/>
    <property type="molecule type" value="Genomic_DNA"/>
</dbReference>
<keyword evidence="2" id="KW-1185">Reference proteome</keyword>
<reference evidence="1 2" key="1">
    <citation type="submission" date="2021-06" db="EMBL/GenBank/DDBJ databases">
        <title>Bacillus sp. RD4P76, an endophyte from a halophyte.</title>
        <authorList>
            <person name="Sun J.-Q."/>
        </authorList>
    </citation>
    <scope>NUCLEOTIDE SEQUENCE [LARGE SCALE GENOMIC DNA]</scope>
    <source>
        <strain evidence="1 2">CGMCC 1.15917</strain>
    </source>
</reference>
<dbReference type="Pfam" id="PF10387">
    <property type="entry name" value="DUF2442"/>
    <property type="match status" value="1"/>
</dbReference>
<organism evidence="1 2">
    <name type="scientific">Evansella tamaricis</name>
    <dbReference type="NCBI Taxonomy" id="2069301"/>
    <lineage>
        <taxon>Bacteria</taxon>
        <taxon>Bacillati</taxon>
        <taxon>Bacillota</taxon>
        <taxon>Bacilli</taxon>
        <taxon>Bacillales</taxon>
        <taxon>Bacillaceae</taxon>
        <taxon>Evansella</taxon>
    </lineage>
</organism>
<name>A0ABS6JDM9_9BACI</name>
<evidence type="ECO:0000313" key="1">
    <source>
        <dbReference type="EMBL" id="MBU9711686.1"/>
    </source>
</evidence>
<accession>A0ABS6JDM9</accession>
<dbReference type="Proteomes" id="UP000784880">
    <property type="component" value="Unassembled WGS sequence"/>
</dbReference>
<dbReference type="RefSeq" id="WP_217065689.1">
    <property type="nucleotide sequence ID" value="NZ_JAHQCS010000079.1"/>
</dbReference>
<sequence length="130" mass="15673">MREVIDVKVIKHYKLLVTFDNRVRKIVNIEPFIKGPMFQPLTRKEFFREVMVDREAGTIVWPNEADIDPEVLYNEGKELKRTGQIRRSKYSNVKVYPTQQDSNVWSPRRKNRTKSRIKKNKIYSYIIREE</sequence>
<comment type="caution">
    <text evidence="1">The sequence shown here is derived from an EMBL/GenBank/DDBJ whole genome shotgun (WGS) entry which is preliminary data.</text>
</comment>
<evidence type="ECO:0000313" key="2">
    <source>
        <dbReference type="Proteomes" id="UP000784880"/>
    </source>
</evidence>
<protein>
    <submittedName>
        <fullName evidence="1">DUF2442 domain-containing protein</fullName>
    </submittedName>
</protein>
<gene>
    <name evidence="1" type="ORF">KS419_08055</name>
</gene>
<dbReference type="InterPro" id="IPR018841">
    <property type="entry name" value="DUF2442"/>
</dbReference>
<proteinExistence type="predicted"/>